<evidence type="ECO:0000313" key="2">
    <source>
        <dbReference type="Proteomes" id="UP000237105"/>
    </source>
</evidence>
<dbReference type="Proteomes" id="UP000237105">
    <property type="component" value="Unassembled WGS sequence"/>
</dbReference>
<comment type="caution">
    <text evidence="1">The sequence shown here is derived from an EMBL/GenBank/DDBJ whole genome shotgun (WGS) entry which is preliminary data.</text>
</comment>
<keyword evidence="2" id="KW-1185">Reference proteome</keyword>
<organism evidence="1 2">
    <name type="scientific">Parasponia andersonii</name>
    <name type="common">Sponia andersonii</name>
    <dbReference type="NCBI Taxonomy" id="3476"/>
    <lineage>
        <taxon>Eukaryota</taxon>
        <taxon>Viridiplantae</taxon>
        <taxon>Streptophyta</taxon>
        <taxon>Embryophyta</taxon>
        <taxon>Tracheophyta</taxon>
        <taxon>Spermatophyta</taxon>
        <taxon>Magnoliopsida</taxon>
        <taxon>eudicotyledons</taxon>
        <taxon>Gunneridae</taxon>
        <taxon>Pentapetalae</taxon>
        <taxon>rosids</taxon>
        <taxon>fabids</taxon>
        <taxon>Rosales</taxon>
        <taxon>Cannabaceae</taxon>
        <taxon>Parasponia</taxon>
    </lineage>
</organism>
<gene>
    <name evidence="1" type="ORF">PanWU01x14_253540</name>
</gene>
<protein>
    <submittedName>
        <fullName evidence="1">Uncharacterized protein</fullName>
    </submittedName>
</protein>
<sequence>MPGGPTGPGWVIFYFDLADSTHIFGRAEPSLPGHSLKAVMGGPGRADPPILPPLAWKETLYYFKRWKSSHG</sequence>
<feature type="non-terminal residue" evidence="1">
    <location>
        <position position="71"/>
    </location>
</feature>
<proteinExistence type="predicted"/>
<accession>A0A2P5BBR6</accession>
<dbReference type="AlphaFoldDB" id="A0A2P5BBR6"/>
<reference evidence="2" key="1">
    <citation type="submission" date="2016-06" db="EMBL/GenBank/DDBJ databases">
        <title>Parallel loss of symbiosis genes in relatives of nitrogen-fixing non-legume Parasponia.</title>
        <authorList>
            <person name="Van Velzen R."/>
            <person name="Holmer R."/>
            <person name="Bu F."/>
            <person name="Rutten L."/>
            <person name="Van Zeijl A."/>
            <person name="Liu W."/>
            <person name="Santuari L."/>
            <person name="Cao Q."/>
            <person name="Sharma T."/>
            <person name="Shen D."/>
            <person name="Roswanjaya Y."/>
            <person name="Wardhani T."/>
            <person name="Kalhor M.S."/>
            <person name="Jansen J."/>
            <person name="Van den Hoogen J."/>
            <person name="Gungor B."/>
            <person name="Hartog M."/>
            <person name="Hontelez J."/>
            <person name="Verver J."/>
            <person name="Yang W.-C."/>
            <person name="Schijlen E."/>
            <person name="Repin R."/>
            <person name="Schilthuizen M."/>
            <person name="Schranz E."/>
            <person name="Heidstra R."/>
            <person name="Miyata K."/>
            <person name="Fedorova E."/>
            <person name="Kohlen W."/>
            <person name="Bisseling T."/>
            <person name="Smit S."/>
            <person name="Geurts R."/>
        </authorList>
    </citation>
    <scope>NUCLEOTIDE SEQUENCE [LARGE SCALE GENOMIC DNA]</scope>
    <source>
        <strain evidence="2">cv. WU1-14</strain>
    </source>
</reference>
<name>A0A2P5BBR6_PARAD</name>
<dbReference type="EMBL" id="JXTB01000316">
    <property type="protein sequence ID" value="PON46230.1"/>
    <property type="molecule type" value="Genomic_DNA"/>
</dbReference>
<evidence type="ECO:0000313" key="1">
    <source>
        <dbReference type="EMBL" id="PON46230.1"/>
    </source>
</evidence>